<proteinExistence type="predicted"/>
<evidence type="ECO:0000313" key="1">
    <source>
        <dbReference type="EMBL" id="KAF6134562.1"/>
    </source>
</evidence>
<reference evidence="1 2" key="1">
    <citation type="journal article" date="2020" name="IScience">
        <title>Genome Sequencing of the Endangered Kingdonia uniflora (Circaeasteraceae, Ranunculales) Reveals Potential Mechanisms of Evolutionary Specialization.</title>
        <authorList>
            <person name="Sun Y."/>
            <person name="Deng T."/>
            <person name="Zhang A."/>
            <person name="Moore M.J."/>
            <person name="Landis J.B."/>
            <person name="Lin N."/>
            <person name="Zhang H."/>
            <person name="Zhang X."/>
            <person name="Huang J."/>
            <person name="Zhang X."/>
            <person name="Sun H."/>
            <person name="Wang H."/>
        </authorList>
    </citation>
    <scope>NUCLEOTIDE SEQUENCE [LARGE SCALE GENOMIC DNA]</scope>
    <source>
        <strain evidence="1">TB1705</strain>
        <tissue evidence="1">Leaf</tissue>
    </source>
</reference>
<dbReference type="EMBL" id="JACGCM010002835">
    <property type="protein sequence ID" value="KAF6134562.1"/>
    <property type="molecule type" value="Genomic_DNA"/>
</dbReference>
<gene>
    <name evidence="1" type="ORF">GIB67_022302</name>
</gene>
<dbReference type="AlphaFoldDB" id="A0A7J7KW69"/>
<sequence>MFFTTLCLDHIAYVEEGISNANTHEDYEALIGMGDIELDNFQYFEEEPLLYDYGGEAQYDDSHLVCDQTIDETELVSNYFEEEPLIHEAQYDDLHLVCDQTIVETELVFDVREKLKAWAHALGRTLGIVTATRHSSNCFNELPHLKIRCEQGTPYRDRRNKKVTEEAQGRVVKRRKT</sequence>
<name>A0A7J7KW69_9MAGN</name>
<organism evidence="1 2">
    <name type="scientific">Kingdonia uniflora</name>
    <dbReference type="NCBI Taxonomy" id="39325"/>
    <lineage>
        <taxon>Eukaryota</taxon>
        <taxon>Viridiplantae</taxon>
        <taxon>Streptophyta</taxon>
        <taxon>Embryophyta</taxon>
        <taxon>Tracheophyta</taxon>
        <taxon>Spermatophyta</taxon>
        <taxon>Magnoliopsida</taxon>
        <taxon>Ranunculales</taxon>
        <taxon>Circaeasteraceae</taxon>
        <taxon>Kingdonia</taxon>
    </lineage>
</organism>
<evidence type="ECO:0000313" key="2">
    <source>
        <dbReference type="Proteomes" id="UP000541444"/>
    </source>
</evidence>
<accession>A0A7J7KW69</accession>
<comment type="caution">
    <text evidence="1">The sequence shown here is derived from an EMBL/GenBank/DDBJ whole genome shotgun (WGS) entry which is preliminary data.</text>
</comment>
<dbReference type="Proteomes" id="UP000541444">
    <property type="component" value="Unassembled WGS sequence"/>
</dbReference>
<keyword evidence="2" id="KW-1185">Reference proteome</keyword>
<protein>
    <submittedName>
        <fullName evidence="1">Uncharacterized protein</fullName>
    </submittedName>
</protein>